<evidence type="ECO:0000256" key="1">
    <source>
        <dbReference type="ARBA" id="ARBA00022679"/>
    </source>
</evidence>
<comment type="catalytic activity">
    <reaction evidence="6">
        <text>arsenic triglutathione + [thioredoxin]-dithiol + S-adenosyl-L-methionine + 2 H2O = methylarsonous acid + [thioredoxin]-disulfide + 3 glutathione + S-adenosyl-L-homocysteine + H(+)</text>
        <dbReference type="Rhea" id="RHEA:69460"/>
        <dbReference type="Rhea" id="RHEA-COMP:10698"/>
        <dbReference type="Rhea" id="RHEA-COMP:10700"/>
        <dbReference type="ChEBI" id="CHEBI:15377"/>
        <dbReference type="ChEBI" id="CHEBI:15378"/>
        <dbReference type="ChEBI" id="CHEBI:17826"/>
        <dbReference type="ChEBI" id="CHEBI:29950"/>
        <dbReference type="ChEBI" id="CHEBI:50058"/>
        <dbReference type="ChEBI" id="CHEBI:57856"/>
        <dbReference type="ChEBI" id="CHEBI:57925"/>
        <dbReference type="ChEBI" id="CHEBI:59789"/>
        <dbReference type="ChEBI" id="CHEBI:183640"/>
        <dbReference type="EC" id="2.1.1.137"/>
    </reaction>
</comment>
<dbReference type="NCBIfam" id="NF008823">
    <property type="entry name" value="PRK11873.1"/>
    <property type="match status" value="1"/>
</dbReference>
<evidence type="ECO:0000256" key="6">
    <source>
        <dbReference type="ARBA" id="ARBA00047941"/>
    </source>
</evidence>
<dbReference type="EC" id="2.1.1.137" evidence="4"/>
<dbReference type="Gene3D" id="3.40.50.150">
    <property type="entry name" value="Vaccinia Virus protein VP39"/>
    <property type="match status" value="1"/>
</dbReference>
<gene>
    <name evidence="10" type="ORF">GCM10009810_23900</name>
</gene>
<name>A0ABP4WZD1_9MICO</name>
<evidence type="ECO:0000256" key="8">
    <source>
        <dbReference type="ARBA" id="ARBA00048428"/>
    </source>
</evidence>
<evidence type="ECO:0000256" key="4">
    <source>
        <dbReference type="ARBA" id="ARBA00034521"/>
    </source>
</evidence>
<dbReference type="PANTHER" id="PTHR43675:SF8">
    <property type="entry name" value="ARSENITE METHYLTRANSFERASE"/>
    <property type="match status" value="1"/>
</dbReference>
<keyword evidence="2" id="KW-0949">S-adenosyl-L-methionine</keyword>
<feature type="domain" description="Methyltransferase" evidence="9">
    <location>
        <begin position="86"/>
        <end position="218"/>
    </location>
</feature>
<sequence length="288" mass="29355">MTASSASPSAADDIREAVRERYAASARSALAVADDSCCGTRCCSDGPAASDPISGDLYDADAVPSAGALAASLGCGNPTLLADLQPGQDVLDLGSGGGLDVLLSARRVAPGGTAYGLDMTPEMLDLARRHQAEAGIGNAEFMLGTIESIPLPDNAVDVVISNCVINLSADKDAVLREAARVLRPGGRFAVSDIVLLRPLAPELTGIVALWTGCIAGALLETDYVARLTAAGFEDASVEVTRRYTRADLEDLAARLAPADLPTGVDVAAAVDALDGAFASAFVRAIMPA</sequence>
<dbReference type="CDD" id="cd02440">
    <property type="entry name" value="AdoMet_MTases"/>
    <property type="match status" value="1"/>
</dbReference>
<evidence type="ECO:0000256" key="5">
    <source>
        <dbReference type="ARBA" id="ARBA00034545"/>
    </source>
</evidence>
<reference evidence="11" key="1">
    <citation type="journal article" date="2019" name="Int. J. Syst. Evol. Microbiol.">
        <title>The Global Catalogue of Microorganisms (GCM) 10K type strain sequencing project: providing services to taxonomists for standard genome sequencing and annotation.</title>
        <authorList>
            <consortium name="The Broad Institute Genomics Platform"/>
            <consortium name="The Broad Institute Genome Sequencing Center for Infectious Disease"/>
            <person name="Wu L."/>
            <person name="Ma J."/>
        </authorList>
    </citation>
    <scope>NUCLEOTIDE SEQUENCE [LARGE SCALE GENOMIC DNA]</scope>
    <source>
        <strain evidence="11">JCM 15591</strain>
    </source>
</reference>
<evidence type="ECO:0000313" key="11">
    <source>
        <dbReference type="Proteomes" id="UP001501475"/>
    </source>
</evidence>
<dbReference type="EMBL" id="BAAAPN010000054">
    <property type="protein sequence ID" value="GAA1764004.1"/>
    <property type="molecule type" value="Genomic_DNA"/>
</dbReference>
<evidence type="ECO:0000256" key="2">
    <source>
        <dbReference type="ARBA" id="ARBA00022691"/>
    </source>
</evidence>
<comment type="similarity">
    <text evidence="3">Belongs to the methyltransferase superfamily. Arsenite methyltransferase family.</text>
</comment>
<dbReference type="InterPro" id="IPR029063">
    <property type="entry name" value="SAM-dependent_MTases_sf"/>
</dbReference>
<organism evidence="10 11">
    <name type="scientific">Nostocoides vanveenii</name>
    <dbReference type="NCBI Taxonomy" id="330835"/>
    <lineage>
        <taxon>Bacteria</taxon>
        <taxon>Bacillati</taxon>
        <taxon>Actinomycetota</taxon>
        <taxon>Actinomycetes</taxon>
        <taxon>Micrococcales</taxon>
        <taxon>Intrasporangiaceae</taxon>
        <taxon>Nostocoides</taxon>
    </lineage>
</organism>
<protein>
    <recommendedName>
        <fullName evidence="5">Arsenite methyltransferase</fullName>
        <ecNumber evidence="4">2.1.1.137</ecNumber>
    </recommendedName>
</protein>
<keyword evidence="10" id="KW-0489">Methyltransferase</keyword>
<evidence type="ECO:0000256" key="3">
    <source>
        <dbReference type="ARBA" id="ARBA00034487"/>
    </source>
</evidence>
<dbReference type="PANTHER" id="PTHR43675">
    <property type="entry name" value="ARSENITE METHYLTRANSFERASE"/>
    <property type="match status" value="1"/>
</dbReference>
<dbReference type="InterPro" id="IPR025714">
    <property type="entry name" value="Methyltranfer_dom"/>
</dbReference>
<keyword evidence="1" id="KW-0808">Transferase</keyword>
<keyword evidence="11" id="KW-1185">Reference proteome</keyword>
<evidence type="ECO:0000259" key="9">
    <source>
        <dbReference type="Pfam" id="PF13847"/>
    </source>
</evidence>
<proteinExistence type="inferred from homology"/>
<dbReference type="InterPro" id="IPR026669">
    <property type="entry name" value="Arsenite_MeTrfase-like"/>
</dbReference>
<comment type="catalytic activity">
    <reaction evidence="7">
        <text>arsenic triglutathione + 2 [thioredoxin]-dithiol + 2 S-adenosyl-L-methionine + H2O = dimethylarsinous acid + 2 [thioredoxin]-disulfide + 3 glutathione + 2 S-adenosyl-L-homocysteine + 2 H(+)</text>
        <dbReference type="Rhea" id="RHEA:69464"/>
        <dbReference type="Rhea" id="RHEA-COMP:10698"/>
        <dbReference type="Rhea" id="RHEA-COMP:10700"/>
        <dbReference type="ChEBI" id="CHEBI:15377"/>
        <dbReference type="ChEBI" id="CHEBI:15378"/>
        <dbReference type="ChEBI" id="CHEBI:23808"/>
        <dbReference type="ChEBI" id="CHEBI:29950"/>
        <dbReference type="ChEBI" id="CHEBI:50058"/>
        <dbReference type="ChEBI" id="CHEBI:57856"/>
        <dbReference type="ChEBI" id="CHEBI:57925"/>
        <dbReference type="ChEBI" id="CHEBI:59789"/>
        <dbReference type="ChEBI" id="CHEBI:183640"/>
        <dbReference type="EC" id="2.1.1.137"/>
    </reaction>
</comment>
<comment type="catalytic activity">
    <reaction evidence="8">
        <text>arsenic triglutathione + 3 [thioredoxin]-dithiol + 3 S-adenosyl-L-methionine = trimethylarsine + 3 [thioredoxin]-disulfide + 3 glutathione + 3 S-adenosyl-L-homocysteine + 3 H(+)</text>
        <dbReference type="Rhea" id="RHEA:69432"/>
        <dbReference type="Rhea" id="RHEA-COMP:10698"/>
        <dbReference type="Rhea" id="RHEA-COMP:10700"/>
        <dbReference type="ChEBI" id="CHEBI:15378"/>
        <dbReference type="ChEBI" id="CHEBI:27130"/>
        <dbReference type="ChEBI" id="CHEBI:29950"/>
        <dbReference type="ChEBI" id="CHEBI:50058"/>
        <dbReference type="ChEBI" id="CHEBI:57856"/>
        <dbReference type="ChEBI" id="CHEBI:57925"/>
        <dbReference type="ChEBI" id="CHEBI:59789"/>
        <dbReference type="ChEBI" id="CHEBI:183640"/>
        <dbReference type="EC" id="2.1.1.137"/>
    </reaction>
</comment>
<dbReference type="GO" id="GO:0008168">
    <property type="term" value="F:methyltransferase activity"/>
    <property type="evidence" value="ECO:0007669"/>
    <property type="project" value="UniProtKB-KW"/>
</dbReference>
<dbReference type="SUPFAM" id="SSF53335">
    <property type="entry name" value="S-adenosyl-L-methionine-dependent methyltransferases"/>
    <property type="match status" value="1"/>
</dbReference>
<evidence type="ECO:0000313" key="10">
    <source>
        <dbReference type="EMBL" id="GAA1764004.1"/>
    </source>
</evidence>
<accession>A0ABP4WZD1</accession>
<dbReference type="GO" id="GO:0032259">
    <property type="term" value="P:methylation"/>
    <property type="evidence" value="ECO:0007669"/>
    <property type="project" value="UniProtKB-KW"/>
</dbReference>
<evidence type="ECO:0000256" key="7">
    <source>
        <dbReference type="ARBA" id="ARBA00047943"/>
    </source>
</evidence>
<comment type="caution">
    <text evidence="10">The sequence shown here is derived from an EMBL/GenBank/DDBJ whole genome shotgun (WGS) entry which is preliminary data.</text>
</comment>
<dbReference type="Proteomes" id="UP001501475">
    <property type="component" value="Unassembled WGS sequence"/>
</dbReference>
<dbReference type="Pfam" id="PF13847">
    <property type="entry name" value="Methyltransf_31"/>
    <property type="match status" value="1"/>
</dbReference>
<dbReference type="RefSeq" id="WP_344066566.1">
    <property type="nucleotide sequence ID" value="NZ_BAAAPN010000054.1"/>
</dbReference>